<evidence type="ECO:0000313" key="2">
    <source>
        <dbReference type="EMBL" id="KAG6750077.1"/>
    </source>
</evidence>
<protein>
    <recommendedName>
        <fullName evidence="1">Dienelactone hydrolase domain-containing protein</fullName>
    </recommendedName>
</protein>
<reference evidence="2" key="1">
    <citation type="journal article" date="2020" name="bioRxiv">
        <title>Hybrid origin of Populus tomentosa Carr. identified through genome sequencing and phylogenomic analysis.</title>
        <authorList>
            <person name="An X."/>
            <person name="Gao K."/>
            <person name="Chen Z."/>
            <person name="Li J."/>
            <person name="Yang X."/>
            <person name="Yang X."/>
            <person name="Zhou J."/>
            <person name="Guo T."/>
            <person name="Zhao T."/>
            <person name="Huang S."/>
            <person name="Miao D."/>
            <person name="Khan W.U."/>
            <person name="Rao P."/>
            <person name="Ye M."/>
            <person name="Lei B."/>
            <person name="Liao W."/>
            <person name="Wang J."/>
            <person name="Ji L."/>
            <person name="Li Y."/>
            <person name="Guo B."/>
            <person name="Mustafa N.S."/>
            <person name="Li S."/>
            <person name="Yun Q."/>
            <person name="Keller S.R."/>
            <person name="Mao J."/>
            <person name="Zhang R."/>
            <person name="Strauss S.H."/>
        </authorList>
    </citation>
    <scope>NUCLEOTIDE SEQUENCE</scope>
    <source>
        <strain evidence="2">GM15</strain>
        <tissue evidence="2">Leaf</tissue>
    </source>
</reference>
<dbReference type="InterPro" id="IPR051049">
    <property type="entry name" value="Dienelactone_hydrolase-like"/>
</dbReference>
<gene>
    <name evidence="2" type="ORF">POTOM_047155</name>
</gene>
<feature type="domain" description="Dienelactone hydrolase" evidence="1">
    <location>
        <begin position="219"/>
        <end position="349"/>
    </location>
</feature>
<sequence length="352" mass="38332">MLLFAGRVTSVSSSSASRIFAAASRNPFSISGSRFQVRAMAGSASQPFKKIQIQRDDTTFDAYVVGKEDAPGIVVLQEWWGVDFEIKNHAVKISQLGPGFKALIPDLYRGKVGLDVAEAQHLMDGLDWQGAVKDIQASVNWLKTNGSSKALVRFMEQLRWGMKWGGGYFNCSHTIVGDAWCYQIVMRVWGNGVLVIIEFGPKHNSMEAYNNSTFSLGLRAGVTGFCMGGALSIASSVLVPEVDAVVAFYGVPSSQLADPAQAKAPVQAHFGELDNFVGFSDVTAAKALEEKLKASGIPYEVHIYPGNAHAFMNRSPEGVKRRKGMGLPDEDEASAELAWSRFTTWMTRYLSA</sequence>
<evidence type="ECO:0000259" key="1">
    <source>
        <dbReference type="Pfam" id="PF01738"/>
    </source>
</evidence>
<dbReference type="PANTHER" id="PTHR46623:SF6">
    <property type="entry name" value="ALPHA_BETA-HYDROLASES SUPERFAMILY PROTEIN"/>
    <property type="match status" value="1"/>
</dbReference>
<dbReference type="InterPro" id="IPR002925">
    <property type="entry name" value="Dienelactn_hydro"/>
</dbReference>
<organism evidence="2 3">
    <name type="scientific">Populus tomentosa</name>
    <name type="common">Chinese white poplar</name>
    <dbReference type="NCBI Taxonomy" id="118781"/>
    <lineage>
        <taxon>Eukaryota</taxon>
        <taxon>Viridiplantae</taxon>
        <taxon>Streptophyta</taxon>
        <taxon>Embryophyta</taxon>
        <taxon>Tracheophyta</taxon>
        <taxon>Spermatophyta</taxon>
        <taxon>Magnoliopsida</taxon>
        <taxon>eudicotyledons</taxon>
        <taxon>Gunneridae</taxon>
        <taxon>Pentapetalae</taxon>
        <taxon>rosids</taxon>
        <taxon>fabids</taxon>
        <taxon>Malpighiales</taxon>
        <taxon>Salicaceae</taxon>
        <taxon>Saliceae</taxon>
        <taxon>Populus</taxon>
    </lineage>
</organism>
<name>A0A8X7YJI2_POPTO</name>
<dbReference type="GO" id="GO:0016787">
    <property type="term" value="F:hydrolase activity"/>
    <property type="evidence" value="ECO:0007669"/>
    <property type="project" value="InterPro"/>
</dbReference>
<proteinExistence type="predicted"/>
<dbReference type="OrthoDB" id="17560at2759"/>
<comment type="caution">
    <text evidence="2">The sequence shown here is derived from an EMBL/GenBank/DDBJ whole genome shotgun (WGS) entry which is preliminary data.</text>
</comment>
<dbReference type="AlphaFoldDB" id="A0A8X7YJI2"/>
<evidence type="ECO:0000313" key="3">
    <source>
        <dbReference type="Proteomes" id="UP000886885"/>
    </source>
</evidence>
<dbReference type="EMBL" id="JAAWWB010000027">
    <property type="protein sequence ID" value="KAG6750077.1"/>
    <property type="molecule type" value="Genomic_DNA"/>
</dbReference>
<dbReference type="Proteomes" id="UP000886885">
    <property type="component" value="Chromosome 14A"/>
</dbReference>
<dbReference type="PANTHER" id="PTHR46623">
    <property type="entry name" value="CARBOXYMETHYLENEBUTENOLIDASE-RELATED"/>
    <property type="match status" value="1"/>
</dbReference>
<keyword evidence="3" id="KW-1185">Reference proteome</keyword>
<accession>A0A8X7YJI2</accession>
<feature type="domain" description="Dienelactone hydrolase" evidence="1">
    <location>
        <begin position="60"/>
        <end position="147"/>
    </location>
</feature>
<dbReference type="Pfam" id="PF01738">
    <property type="entry name" value="DLH"/>
    <property type="match status" value="2"/>
</dbReference>